<keyword evidence="14" id="KW-1185">Reference proteome</keyword>
<evidence type="ECO:0000256" key="9">
    <source>
        <dbReference type="RuleBase" id="RU000492"/>
    </source>
</evidence>
<dbReference type="PANTHER" id="PTHR47959">
    <property type="entry name" value="ATP-DEPENDENT RNA HELICASE RHLE-RELATED"/>
    <property type="match status" value="1"/>
</dbReference>
<evidence type="ECO:0000259" key="12">
    <source>
        <dbReference type="PROSITE" id="PS51194"/>
    </source>
</evidence>
<dbReference type="RefSeq" id="XP_014565563.1">
    <property type="nucleotide sequence ID" value="XM_014710077.1"/>
</dbReference>
<dbReference type="CDD" id="cd17957">
    <property type="entry name" value="DEADc_DDX52"/>
    <property type="match status" value="1"/>
</dbReference>
<dbReference type="InterPro" id="IPR014001">
    <property type="entry name" value="Helicase_ATP-bd"/>
</dbReference>
<evidence type="ECO:0000256" key="6">
    <source>
        <dbReference type="ARBA" id="ARBA00022884"/>
    </source>
</evidence>
<evidence type="ECO:0000313" key="14">
    <source>
        <dbReference type="Proteomes" id="UP000009131"/>
    </source>
</evidence>
<sequence>MDIFASLTKGTKLQGKRPSALIDPDVHIHFEPPTAAQTDETTSAARPRKRARKSQDGLPAPTPAQVSAAIRKRHKIRMTGEDVPDPLSSFAELVTLYGCEDSLLDCLATMGHALPTPIQAQALPLLLKDHTRDLVACAPTGSGKTLAFLIPLLAAVQSSSSEPSNRIRALVIEPTRELARQVGRQADLLAQGSGWRTCVMGEEESGVSESLTADLLITTPLRLIYAIKAKTVDLSTVEHLILDEADRLFELNFLEQTDELIAACNHPKLRKALFSATIPSGVELLAKTIMREDAARVIVGSRDSGAAGITQQLTFVGSEDGKLASLRSLIAKGGLSPPVLIFTQSIERAQDLYRELSRDGLPVEVVHSDRSKEERDRAVQRFEAGRAWFLICTDVMARGIDFQNVNLVLNYDFPQGAANYIHRIGRTGRGGKEGKAITFFTQEDAVHLRSIVNILRNSGIKVDDWMLKLKAPSQRAKRNHLRAPVKRRHIRKAAKGTI</sequence>
<name>G7DZG6_MIXOS</name>
<dbReference type="OMA" id="DRALMAC"/>
<keyword evidence="4 9" id="KW-0347">Helicase</keyword>
<comment type="similarity">
    <text evidence="7">Belongs to the DEAD box helicase family. DDX52/ROK1 subfamily.</text>
</comment>
<dbReference type="Pfam" id="PF00271">
    <property type="entry name" value="Helicase_C"/>
    <property type="match status" value="1"/>
</dbReference>
<dbReference type="Proteomes" id="UP000009131">
    <property type="component" value="Unassembled WGS sequence"/>
</dbReference>
<reference evidence="13 14" key="2">
    <citation type="journal article" date="2012" name="Open Biol.">
        <title>Characteristics of nucleosomes and linker DNA regions on the genome of the basidiomycete Mixia osmundae revealed by mono- and dinucleosome mapping.</title>
        <authorList>
            <person name="Nishida H."/>
            <person name="Kondo S."/>
            <person name="Matsumoto T."/>
            <person name="Suzuki Y."/>
            <person name="Yoshikawa H."/>
            <person name="Taylor T.D."/>
            <person name="Sugiyama J."/>
        </authorList>
    </citation>
    <scope>NUCLEOTIDE SEQUENCE [LARGE SCALE GENOMIC DNA]</scope>
    <source>
        <strain evidence="14">CBS 9802 / IAM 14324 / JCM 22182 / KY 12970</strain>
    </source>
</reference>
<dbReference type="GO" id="GO:0005829">
    <property type="term" value="C:cytosol"/>
    <property type="evidence" value="ECO:0007669"/>
    <property type="project" value="TreeGrafter"/>
</dbReference>
<dbReference type="InterPro" id="IPR027417">
    <property type="entry name" value="P-loop_NTPase"/>
</dbReference>
<reference evidence="13 14" key="1">
    <citation type="journal article" date="2011" name="J. Gen. Appl. Microbiol.">
        <title>Draft genome sequencing of the enigmatic basidiomycete Mixia osmundae.</title>
        <authorList>
            <person name="Nishida H."/>
            <person name="Nagatsuka Y."/>
            <person name="Sugiyama J."/>
        </authorList>
    </citation>
    <scope>NUCLEOTIDE SEQUENCE [LARGE SCALE GENOMIC DNA]</scope>
    <source>
        <strain evidence="14">CBS 9802 / IAM 14324 / JCM 22182 / KY 12970</strain>
    </source>
</reference>
<gene>
    <name evidence="13" type="primary">Mo02634</name>
    <name evidence="13" type="ORF">E5Q_02634</name>
</gene>
<evidence type="ECO:0000256" key="4">
    <source>
        <dbReference type="ARBA" id="ARBA00022806"/>
    </source>
</evidence>
<feature type="domain" description="Helicase ATP-binding" evidence="11">
    <location>
        <begin position="125"/>
        <end position="296"/>
    </location>
</feature>
<evidence type="ECO:0000313" key="13">
    <source>
        <dbReference type="EMBL" id="GAA95976.1"/>
    </source>
</evidence>
<comment type="caution">
    <text evidence="13">The sequence shown here is derived from an EMBL/GenBank/DDBJ whole genome shotgun (WGS) entry which is preliminary data.</text>
</comment>
<dbReference type="CDD" id="cd18787">
    <property type="entry name" value="SF2_C_DEAD"/>
    <property type="match status" value="1"/>
</dbReference>
<keyword evidence="6" id="KW-0694">RNA-binding</keyword>
<dbReference type="STRING" id="764103.G7DZG6"/>
<protein>
    <recommendedName>
        <fullName evidence="1">RNA helicase</fullName>
        <ecNumber evidence="1">3.6.4.13</ecNumber>
    </recommendedName>
</protein>
<evidence type="ECO:0000256" key="2">
    <source>
        <dbReference type="ARBA" id="ARBA00022741"/>
    </source>
</evidence>
<dbReference type="Gene3D" id="3.40.50.300">
    <property type="entry name" value="P-loop containing nucleotide triphosphate hydrolases"/>
    <property type="match status" value="2"/>
</dbReference>
<dbReference type="InterPro" id="IPR001650">
    <property type="entry name" value="Helicase_C-like"/>
</dbReference>
<dbReference type="GO" id="GO:0003723">
    <property type="term" value="F:RNA binding"/>
    <property type="evidence" value="ECO:0007669"/>
    <property type="project" value="UniProtKB-KW"/>
</dbReference>
<dbReference type="InterPro" id="IPR050079">
    <property type="entry name" value="DEAD_box_RNA_helicase"/>
</dbReference>
<dbReference type="GO" id="GO:0005524">
    <property type="term" value="F:ATP binding"/>
    <property type="evidence" value="ECO:0007669"/>
    <property type="project" value="UniProtKB-KW"/>
</dbReference>
<dbReference type="GO" id="GO:0003724">
    <property type="term" value="F:RNA helicase activity"/>
    <property type="evidence" value="ECO:0007669"/>
    <property type="project" value="UniProtKB-EC"/>
</dbReference>
<evidence type="ECO:0000256" key="3">
    <source>
        <dbReference type="ARBA" id="ARBA00022801"/>
    </source>
</evidence>
<dbReference type="GO" id="GO:0016787">
    <property type="term" value="F:hydrolase activity"/>
    <property type="evidence" value="ECO:0007669"/>
    <property type="project" value="UniProtKB-KW"/>
</dbReference>
<comment type="catalytic activity">
    <reaction evidence="8">
        <text>ATP + H2O = ADP + phosphate + H(+)</text>
        <dbReference type="Rhea" id="RHEA:13065"/>
        <dbReference type="ChEBI" id="CHEBI:15377"/>
        <dbReference type="ChEBI" id="CHEBI:15378"/>
        <dbReference type="ChEBI" id="CHEBI:30616"/>
        <dbReference type="ChEBI" id="CHEBI:43474"/>
        <dbReference type="ChEBI" id="CHEBI:456216"/>
        <dbReference type="EC" id="3.6.4.13"/>
    </reaction>
</comment>
<dbReference type="PROSITE" id="PS51192">
    <property type="entry name" value="HELICASE_ATP_BIND_1"/>
    <property type="match status" value="1"/>
</dbReference>
<evidence type="ECO:0000256" key="1">
    <source>
        <dbReference type="ARBA" id="ARBA00012552"/>
    </source>
</evidence>
<dbReference type="InParanoid" id="G7DZG6"/>
<evidence type="ECO:0000256" key="10">
    <source>
        <dbReference type="SAM" id="MobiDB-lite"/>
    </source>
</evidence>
<keyword evidence="2 9" id="KW-0547">Nucleotide-binding</keyword>
<dbReference type="InterPro" id="IPR000629">
    <property type="entry name" value="RNA-helicase_DEAD-box_CS"/>
</dbReference>
<evidence type="ECO:0000256" key="5">
    <source>
        <dbReference type="ARBA" id="ARBA00022840"/>
    </source>
</evidence>
<dbReference type="EC" id="3.6.4.13" evidence="1"/>
<dbReference type="SMART" id="SM00487">
    <property type="entry name" value="DEXDc"/>
    <property type="match status" value="1"/>
</dbReference>
<evidence type="ECO:0000256" key="8">
    <source>
        <dbReference type="ARBA" id="ARBA00047984"/>
    </source>
</evidence>
<dbReference type="Pfam" id="PF00270">
    <property type="entry name" value="DEAD"/>
    <property type="match status" value="1"/>
</dbReference>
<dbReference type="HOGENOM" id="CLU_003041_1_4_1"/>
<feature type="domain" description="Helicase C-terminal" evidence="12">
    <location>
        <begin position="308"/>
        <end position="470"/>
    </location>
</feature>
<dbReference type="SUPFAM" id="SSF52540">
    <property type="entry name" value="P-loop containing nucleoside triphosphate hydrolases"/>
    <property type="match status" value="1"/>
</dbReference>
<accession>G7DZG6</accession>
<organism evidence="13 14">
    <name type="scientific">Mixia osmundae (strain CBS 9802 / IAM 14324 / JCM 22182 / KY 12970)</name>
    <dbReference type="NCBI Taxonomy" id="764103"/>
    <lineage>
        <taxon>Eukaryota</taxon>
        <taxon>Fungi</taxon>
        <taxon>Dikarya</taxon>
        <taxon>Basidiomycota</taxon>
        <taxon>Pucciniomycotina</taxon>
        <taxon>Mixiomycetes</taxon>
        <taxon>Mixiales</taxon>
        <taxon>Mixiaceae</taxon>
        <taxon>Mixia</taxon>
    </lineage>
</organism>
<evidence type="ECO:0000256" key="7">
    <source>
        <dbReference type="ARBA" id="ARBA00024355"/>
    </source>
</evidence>
<dbReference type="OrthoDB" id="360161at2759"/>
<dbReference type="GO" id="GO:0030490">
    <property type="term" value="P:maturation of SSU-rRNA"/>
    <property type="evidence" value="ECO:0007669"/>
    <property type="project" value="InterPro"/>
</dbReference>
<dbReference type="EMBL" id="BABT02000069">
    <property type="protein sequence ID" value="GAA95976.1"/>
    <property type="molecule type" value="Genomic_DNA"/>
</dbReference>
<dbReference type="eggNOG" id="KOG0344">
    <property type="taxonomic scope" value="Eukaryota"/>
</dbReference>
<dbReference type="FunCoup" id="G7DZG6">
    <property type="interactions" value="529"/>
</dbReference>
<keyword evidence="3 9" id="KW-0378">Hydrolase</keyword>
<dbReference type="InterPro" id="IPR011545">
    <property type="entry name" value="DEAD/DEAH_box_helicase_dom"/>
</dbReference>
<proteinExistence type="inferred from homology"/>
<evidence type="ECO:0000259" key="11">
    <source>
        <dbReference type="PROSITE" id="PS51192"/>
    </source>
</evidence>
<dbReference type="PROSITE" id="PS00039">
    <property type="entry name" value="DEAD_ATP_HELICASE"/>
    <property type="match status" value="1"/>
</dbReference>
<feature type="region of interest" description="Disordered" evidence="10">
    <location>
        <begin position="31"/>
        <end position="67"/>
    </location>
</feature>
<keyword evidence="5 9" id="KW-0067">ATP-binding</keyword>
<dbReference type="SMART" id="SM00490">
    <property type="entry name" value="HELICc"/>
    <property type="match status" value="1"/>
</dbReference>
<dbReference type="AlphaFoldDB" id="G7DZG6"/>
<dbReference type="PANTHER" id="PTHR47959:SF15">
    <property type="entry name" value="RNA HELICASE"/>
    <property type="match status" value="1"/>
</dbReference>
<dbReference type="InterPro" id="IPR044764">
    <property type="entry name" value="DDX52/Rok1_DEADc"/>
</dbReference>
<dbReference type="PROSITE" id="PS51194">
    <property type="entry name" value="HELICASE_CTER"/>
    <property type="match status" value="1"/>
</dbReference>